<dbReference type="AlphaFoldDB" id="A0A3B6BZV0"/>
<protein>
    <recommendedName>
        <fullName evidence="1">MATH domain-containing protein</fullName>
    </recommendedName>
</protein>
<evidence type="ECO:0000313" key="2">
    <source>
        <dbReference type="EnsemblPlants" id="TraesCS2B02G113000.1.cds1"/>
    </source>
</evidence>
<feature type="domain" description="MATH" evidence="1">
    <location>
        <begin position="142"/>
        <end position="261"/>
    </location>
</feature>
<evidence type="ECO:0000313" key="3">
    <source>
        <dbReference type="Proteomes" id="UP000019116"/>
    </source>
</evidence>
<reference evidence="2" key="1">
    <citation type="submission" date="2018-08" db="EMBL/GenBank/DDBJ databases">
        <authorList>
            <person name="Rossello M."/>
        </authorList>
    </citation>
    <scope>NUCLEOTIDE SEQUENCE [LARGE SCALE GENOMIC DNA]</scope>
    <source>
        <strain evidence="2">cv. Chinese Spring</strain>
    </source>
</reference>
<name>A0A3B6BZV0_WHEAT</name>
<dbReference type="InterPro" id="IPR008974">
    <property type="entry name" value="TRAF-like"/>
</dbReference>
<keyword evidence="3" id="KW-1185">Reference proteome</keyword>
<organism evidence="2">
    <name type="scientific">Triticum aestivum</name>
    <name type="common">Wheat</name>
    <dbReference type="NCBI Taxonomy" id="4565"/>
    <lineage>
        <taxon>Eukaryota</taxon>
        <taxon>Viridiplantae</taxon>
        <taxon>Streptophyta</taxon>
        <taxon>Embryophyta</taxon>
        <taxon>Tracheophyta</taxon>
        <taxon>Spermatophyta</taxon>
        <taxon>Magnoliopsida</taxon>
        <taxon>Liliopsida</taxon>
        <taxon>Poales</taxon>
        <taxon>Poaceae</taxon>
        <taxon>BOP clade</taxon>
        <taxon>Pooideae</taxon>
        <taxon>Triticodae</taxon>
        <taxon>Triticeae</taxon>
        <taxon>Triticinae</taxon>
        <taxon>Triticum</taxon>
    </lineage>
</organism>
<dbReference type="GO" id="GO:0016567">
    <property type="term" value="P:protein ubiquitination"/>
    <property type="evidence" value="ECO:0007669"/>
    <property type="project" value="InterPro"/>
</dbReference>
<evidence type="ECO:0000259" key="1">
    <source>
        <dbReference type="PROSITE" id="PS50144"/>
    </source>
</evidence>
<sequence length="292" mass="32898">MLLRPQTFDTIVFCDLHWNLIVYPRRDRLNELGLADSFVISVEIDYVSRGRLIDSGLHRDISIGIEILDVTGRHTVFQDGNFLPGSTPGGDYVMLFVSRRELEASSCVRDGSFPIRCTMTTKQAARRSLSASKELMAMDAMVGSHTLAVGSFSKLKAALRHMESAYSTHFTIGGCTWYLKLCPDNSDGLTFVFLVCASKADETPTTAEFSFELEGMLNFESQKMRHTFHHTIHQRFFRYRLEPLSSSSAMHDDRLLIRCHLAVIPPHVTIQIPVTTPSTESVLTPLLRAMYD</sequence>
<dbReference type="PANTHER" id="PTHR26379">
    <property type="entry name" value="BTB/POZ AND MATH DOMAIN-CONTAINING PROTEIN 1"/>
    <property type="match status" value="1"/>
</dbReference>
<dbReference type="EnsemblPlants" id="TraesCS2B02G113000.1">
    <property type="protein sequence ID" value="TraesCS2B02G113000.1.cds1"/>
    <property type="gene ID" value="TraesCS2B02G113000"/>
</dbReference>
<dbReference type="SUPFAM" id="SSF49599">
    <property type="entry name" value="TRAF domain-like"/>
    <property type="match status" value="1"/>
</dbReference>
<dbReference type="Gramene" id="TraesCS2B02G113000.1">
    <property type="protein sequence ID" value="TraesCS2B02G113000.1.cds1"/>
    <property type="gene ID" value="TraesCS2B02G113000"/>
</dbReference>
<dbReference type="Gramene" id="TraesCS2B03G0271400.1">
    <property type="protein sequence ID" value="TraesCS2B03G0271400.1.CDS1"/>
    <property type="gene ID" value="TraesCS2B03G0271400"/>
</dbReference>
<proteinExistence type="predicted"/>
<dbReference type="InterPro" id="IPR002083">
    <property type="entry name" value="MATH/TRAF_dom"/>
</dbReference>
<dbReference type="OrthoDB" id="192247at2759"/>
<dbReference type="PANTHER" id="PTHR26379:SF453">
    <property type="entry name" value="MATH DOMAIN-CONTAINING PROTEIN"/>
    <property type="match status" value="1"/>
</dbReference>
<dbReference type="Gene3D" id="2.60.210.10">
    <property type="entry name" value="Apoptosis, Tumor Necrosis Factor Receptor Associated Protein 2, Chain A"/>
    <property type="match status" value="1"/>
</dbReference>
<accession>A0A3B6BZV0</accession>
<dbReference type="STRING" id="4565.A0A3B6BZV0"/>
<reference evidence="2" key="2">
    <citation type="submission" date="2018-10" db="UniProtKB">
        <authorList>
            <consortium name="EnsemblPlants"/>
        </authorList>
    </citation>
    <scope>IDENTIFICATION</scope>
</reference>
<dbReference type="PROSITE" id="PS50144">
    <property type="entry name" value="MATH"/>
    <property type="match status" value="1"/>
</dbReference>
<dbReference type="CDD" id="cd00121">
    <property type="entry name" value="MATH"/>
    <property type="match status" value="1"/>
</dbReference>
<dbReference type="InterPro" id="IPR045005">
    <property type="entry name" value="BPM1-6"/>
</dbReference>
<dbReference type="Pfam" id="PF22486">
    <property type="entry name" value="MATH_2"/>
    <property type="match status" value="1"/>
</dbReference>
<dbReference type="Proteomes" id="UP000019116">
    <property type="component" value="Chromosome 2B"/>
</dbReference>